<dbReference type="InterPro" id="IPR007730">
    <property type="entry name" value="SPOR-like_dom"/>
</dbReference>
<evidence type="ECO:0000256" key="1">
    <source>
        <dbReference type="SAM" id="Phobius"/>
    </source>
</evidence>
<organism evidence="3 4">
    <name type="scientific">Beggiatoa leptomitoformis</name>
    <dbReference type="NCBI Taxonomy" id="288004"/>
    <lineage>
        <taxon>Bacteria</taxon>
        <taxon>Pseudomonadati</taxon>
        <taxon>Pseudomonadota</taxon>
        <taxon>Gammaproteobacteria</taxon>
        <taxon>Thiotrichales</taxon>
        <taxon>Thiotrichaceae</taxon>
        <taxon>Beggiatoa</taxon>
    </lineage>
</organism>
<dbReference type="InterPro" id="IPR027417">
    <property type="entry name" value="P-loop_NTPase"/>
</dbReference>
<dbReference type="OrthoDB" id="6189127at2"/>
<feature type="domain" description="SPOR" evidence="2">
    <location>
        <begin position="387"/>
        <end position="465"/>
    </location>
</feature>
<dbReference type="PROSITE" id="PS51724">
    <property type="entry name" value="SPOR"/>
    <property type="match status" value="1"/>
</dbReference>
<dbReference type="Proteomes" id="UP000234271">
    <property type="component" value="Chromosome"/>
</dbReference>
<evidence type="ECO:0000313" key="3">
    <source>
        <dbReference type="EMBL" id="AUI70285.1"/>
    </source>
</evidence>
<dbReference type="SUPFAM" id="SSF52540">
    <property type="entry name" value="P-loop containing nucleoside triphosphate hydrolases"/>
    <property type="match status" value="1"/>
</dbReference>
<dbReference type="GO" id="GO:0042834">
    <property type="term" value="F:peptidoglycan binding"/>
    <property type="evidence" value="ECO:0007669"/>
    <property type="project" value="InterPro"/>
</dbReference>
<dbReference type="Pfam" id="PF05036">
    <property type="entry name" value="SPOR"/>
    <property type="match status" value="1"/>
</dbReference>
<gene>
    <name evidence="3" type="ORF">BLE401_17320</name>
</gene>
<evidence type="ECO:0000313" key="4">
    <source>
        <dbReference type="Proteomes" id="UP000234271"/>
    </source>
</evidence>
<reference evidence="4" key="1">
    <citation type="submission" date="2016-12" db="EMBL/GenBank/DDBJ databases">
        <title>Complete Genome Sequence of Beggiatoa leptomitiformis D-401.</title>
        <authorList>
            <person name="Fomenkov A."/>
            <person name="Vincze T."/>
            <person name="Grabovich M."/>
            <person name="Anton B.P."/>
            <person name="Dubinina G."/>
            <person name="Orlova M."/>
            <person name="Belousova E."/>
            <person name="Roberts R.J."/>
        </authorList>
    </citation>
    <scope>NUCLEOTIDE SEQUENCE [LARGE SCALE GENOMIC DNA]</scope>
    <source>
        <strain evidence="4">D-401</strain>
    </source>
</reference>
<dbReference type="KEGG" id="blep:AL038_06990"/>
<dbReference type="InterPro" id="IPR049945">
    <property type="entry name" value="AAA_22"/>
</dbReference>
<dbReference type="EMBL" id="CP018889">
    <property type="protein sequence ID" value="AUI70285.1"/>
    <property type="molecule type" value="Genomic_DNA"/>
</dbReference>
<dbReference type="InterPro" id="IPR052026">
    <property type="entry name" value="ExeA_AAA_ATPase_DNA-bind"/>
</dbReference>
<protein>
    <submittedName>
        <fullName evidence="3">AAA family ATPase</fullName>
    </submittedName>
</protein>
<dbReference type="STRING" id="288004.AL038_06990"/>
<keyword evidence="1" id="KW-0472">Membrane</keyword>
<dbReference type="Pfam" id="PF13401">
    <property type="entry name" value="AAA_22"/>
    <property type="match status" value="1"/>
</dbReference>
<keyword evidence="1" id="KW-0812">Transmembrane</keyword>
<dbReference type="AlphaFoldDB" id="A0A2N9YIV4"/>
<dbReference type="GO" id="GO:0016887">
    <property type="term" value="F:ATP hydrolysis activity"/>
    <property type="evidence" value="ECO:0007669"/>
    <property type="project" value="InterPro"/>
</dbReference>
<dbReference type="PANTHER" id="PTHR35894">
    <property type="entry name" value="GENERAL SECRETION PATHWAY PROTEIN A-RELATED"/>
    <property type="match status" value="1"/>
</dbReference>
<name>A0A2N9YIV4_9GAMM</name>
<feature type="transmembrane region" description="Helical" evidence="1">
    <location>
        <begin position="258"/>
        <end position="277"/>
    </location>
</feature>
<dbReference type="Gene3D" id="3.40.50.300">
    <property type="entry name" value="P-loop containing nucleotide triphosphate hydrolases"/>
    <property type="match status" value="1"/>
</dbReference>
<dbReference type="Gene3D" id="3.30.70.1070">
    <property type="entry name" value="Sporulation related repeat"/>
    <property type="match status" value="1"/>
</dbReference>
<accession>A0A2N9YIV4</accession>
<keyword evidence="4" id="KW-1185">Reference proteome</keyword>
<dbReference type="InterPro" id="IPR036680">
    <property type="entry name" value="SPOR-like_sf"/>
</dbReference>
<proteinExistence type="predicted"/>
<dbReference type="PANTHER" id="PTHR35894:SF1">
    <property type="entry name" value="PHOSPHORIBULOKINASE _ URIDINE KINASE FAMILY"/>
    <property type="match status" value="1"/>
</dbReference>
<sequence length="475" mass="53399">MATLEITDSLMVNPFKTAKYFTTPELTQRLNLILHLLQNSEQLLLILAEEGCGKTTLLQQLKEKSQENWWIYSPSSSPALAPDTLATALLQAFNIRQEGKSLATLQELLRVQIATARYNGQLPILMVDDAHKLPLKTLELIIELAILGEPQTHLRVLLLCEPQITSILAAPEFEVVHNTLIHTLDIPPLSIEQMFYYIDAYLVDTPYQTQKLFSAEVIRKIYHLSEGIPGEVNLLAEQVLHNALLERERLVNAHQHKFLWGTFIVLILLGIGAFLWVEYPELLIGNDNHLRMTDPATPLSLPTQPTPTNATIAPTDPIAKQLGYDAELQVKAQTIIPLTTVLLVATAEKSTENPANPEQPLPQKQANDFDTILLGVKNINDASWLRVQNPNAYTLQILGAHDYTTLQPFLQTHQLSEVAVFKTLYRDKEWYVVTTGIYPSRKAAEQALASLPSELREQTQPWIRTLASIQTRLAK</sequence>
<keyword evidence="1" id="KW-1133">Transmembrane helix</keyword>
<evidence type="ECO:0000259" key="2">
    <source>
        <dbReference type="PROSITE" id="PS51724"/>
    </source>
</evidence>
<dbReference type="RefSeq" id="WP_062150954.1">
    <property type="nucleotide sequence ID" value="NZ_CP012373.2"/>
</dbReference>